<dbReference type="GO" id="GO:0004558">
    <property type="term" value="F:alpha-1,4-glucosidase activity"/>
    <property type="evidence" value="ECO:0007669"/>
    <property type="project" value="TreeGrafter"/>
</dbReference>
<dbReference type="InterPro" id="IPR048395">
    <property type="entry name" value="Glyco_hydro_31_C"/>
</dbReference>
<evidence type="ECO:0000313" key="12">
    <source>
        <dbReference type="Proteomes" id="UP000094527"/>
    </source>
</evidence>
<evidence type="ECO:0000256" key="5">
    <source>
        <dbReference type="ARBA" id="ARBA00023157"/>
    </source>
</evidence>
<dbReference type="OMA" id="GEKWYDW"/>
<comment type="similarity">
    <text evidence="2 8">Belongs to the glycosyl hydrolase 31 family.</text>
</comment>
<sequence>MVSVLAIFLILSREHFSSRITEGSEVHTAWKKTQIPAFASKTNKSPDLCQISDLKFDCHPEADAVENVCIKRGCCWNPVGPKNGIPWCYYPYGFSYFAFNNFTSTKLGLQGTAVSVRLSVRPKDVKNLNIQVIYETEDIVRIKITDAQSPRFEVPLDYATAEKKSEIKIISFDNHGMVFKFDSSVAPLIYSDQFLQVSTSLVSSYLYGIGETVDSLHKGGEWKRYVLFTRDQIPGYNRNLYGSHPFYMVVDNKGNSYGVFLANSNAMGCQWNDLDYMRNQDDFTVDPKKFAGLKDFVDDLHLRVGKYRPYDEGLKMDIFIKNEEGRPFVGKVWNPKATVWPDFSLPNITSYWLNQLQDFRGKVSFDGAWIDMNEPSNFDDGEHNKGCAKNSLNNPPYLPQVTGGSLYSKTLCPLRSRLVADTTICIIYMEHKKQSLHTSKCGTCISYFKIVLGDLTNERPFIISRSTFPGQGRFGGHWTGDVVSSWEDLRQTIPQILTFGLFGIPLVGADICGFNGNTTVDLCKRWMQLGAFYPFARNHNTDDGIPQDPASLGPEVISASKETLTVRYSLLPYIYTSFFQAHLTGQPVARALFYEFADDASTFLIDSYFMLGSSVMIVPILEENYNKPTITAYLPKGWWYQHYFSEIIESLGEERQLTIPDNSIPILYRGGTIIMKQDPALNTQLSRHNKFHIHVFLSQDSNATGEFYWDDGVSNLPDTLVQYDHFTFNTEKNVFTMRKEFSGYDSSNMTLGSIEIRGVMFPVSSAVLNNIPYNYNYSEHDKTLKLDDLSLTGASWTDGLTLKWN</sequence>
<protein>
    <submittedName>
        <fullName evidence="11">Lysosomal alpha-glucosidase</fullName>
    </submittedName>
</protein>
<dbReference type="GO" id="GO:0016020">
    <property type="term" value="C:membrane"/>
    <property type="evidence" value="ECO:0007669"/>
    <property type="project" value="UniProtKB-SubCell"/>
</dbReference>
<feature type="disulfide bond" evidence="7">
    <location>
        <begin position="49"/>
        <end position="75"/>
    </location>
</feature>
<dbReference type="CDD" id="cd00111">
    <property type="entry name" value="Trefoil"/>
    <property type="match status" value="1"/>
</dbReference>
<dbReference type="SMART" id="SM00018">
    <property type="entry name" value="PD"/>
    <property type="match status" value="1"/>
</dbReference>
<accession>A0A1D2N8P4</accession>
<dbReference type="GO" id="GO:0030246">
    <property type="term" value="F:carbohydrate binding"/>
    <property type="evidence" value="ECO:0007669"/>
    <property type="project" value="InterPro"/>
</dbReference>
<gene>
    <name evidence="11" type="ORF">Ocin01_05034</name>
</gene>
<dbReference type="GO" id="GO:0005975">
    <property type="term" value="P:carbohydrate metabolic process"/>
    <property type="evidence" value="ECO:0007669"/>
    <property type="project" value="InterPro"/>
</dbReference>
<comment type="subcellular location">
    <subcellularLocation>
        <location evidence="1">Membrane</location>
    </subcellularLocation>
</comment>
<keyword evidence="3 8" id="KW-0378">Hydrolase</keyword>
<dbReference type="SUPFAM" id="SSF74650">
    <property type="entry name" value="Galactose mutarotase-like"/>
    <property type="match status" value="1"/>
</dbReference>
<evidence type="ECO:0000256" key="2">
    <source>
        <dbReference type="ARBA" id="ARBA00007806"/>
    </source>
</evidence>
<dbReference type="OrthoDB" id="1334205at2759"/>
<dbReference type="Pfam" id="PF13802">
    <property type="entry name" value="Gal_mutarotas_2"/>
    <property type="match status" value="1"/>
</dbReference>
<proteinExistence type="inferred from homology"/>
<comment type="caution">
    <text evidence="7">Lacks conserved residue(s) required for the propagation of feature annotation.</text>
</comment>
<dbReference type="PROSITE" id="PS51448">
    <property type="entry name" value="P_TREFOIL_2"/>
    <property type="match status" value="1"/>
</dbReference>
<evidence type="ECO:0000256" key="7">
    <source>
        <dbReference type="PROSITE-ProRule" id="PRU00779"/>
    </source>
</evidence>
<dbReference type="PANTHER" id="PTHR22762">
    <property type="entry name" value="ALPHA-GLUCOSIDASE"/>
    <property type="match status" value="1"/>
</dbReference>
<feature type="signal peptide" evidence="9">
    <location>
        <begin position="1"/>
        <end position="17"/>
    </location>
</feature>
<dbReference type="InterPro" id="IPR011013">
    <property type="entry name" value="Gal_mutarotase_sf_dom"/>
</dbReference>
<dbReference type="PANTHER" id="PTHR22762:SF131">
    <property type="entry name" value="GLYCOSIDE HYDROLASE FAMILY 31 N-TERMINAL DOMAIN-CONTAINING PROTEIN"/>
    <property type="match status" value="1"/>
</dbReference>
<dbReference type="Pfam" id="PF01055">
    <property type="entry name" value="Glyco_hydro_31_2nd"/>
    <property type="match status" value="1"/>
</dbReference>
<comment type="caution">
    <text evidence="11">The sequence shown here is derived from an EMBL/GenBank/DDBJ whole genome shotgun (WGS) entry which is preliminary data.</text>
</comment>
<dbReference type="PROSITE" id="PS00707">
    <property type="entry name" value="GLYCOSYL_HYDROL_F31_2"/>
    <property type="match status" value="1"/>
</dbReference>
<feature type="chain" id="PRO_5008905220" evidence="9">
    <location>
        <begin position="18"/>
        <end position="805"/>
    </location>
</feature>
<keyword evidence="6 8" id="KW-0326">Glycosidase</keyword>
<organism evidence="11 12">
    <name type="scientific">Orchesella cincta</name>
    <name type="common">Springtail</name>
    <name type="synonym">Podura cincta</name>
    <dbReference type="NCBI Taxonomy" id="48709"/>
    <lineage>
        <taxon>Eukaryota</taxon>
        <taxon>Metazoa</taxon>
        <taxon>Ecdysozoa</taxon>
        <taxon>Arthropoda</taxon>
        <taxon>Hexapoda</taxon>
        <taxon>Collembola</taxon>
        <taxon>Entomobryomorpha</taxon>
        <taxon>Entomobryoidea</taxon>
        <taxon>Orchesellidae</taxon>
        <taxon>Orchesellinae</taxon>
        <taxon>Orchesella</taxon>
    </lineage>
</organism>
<dbReference type="InterPro" id="IPR025887">
    <property type="entry name" value="Glyco_hydro_31_N_dom"/>
</dbReference>
<evidence type="ECO:0000256" key="6">
    <source>
        <dbReference type="ARBA" id="ARBA00023295"/>
    </source>
</evidence>
<dbReference type="Gene3D" id="2.60.40.1180">
    <property type="entry name" value="Golgi alpha-mannosidase II"/>
    <property type="match status" value="2"/>
</dbReference>
<dbReference type="SUPFAM" id="SSF51011">
    <property type="entry name" value="Glycosyl hydrolase domain"/>
    <property type="match status" value="1"/>
</dbReference>
<dbReference type="EMBL" id="LJIJ01000145">
    <property type="protein sequence ID" value="ODN01640.1"/>
    <property type="molecule type" value="Genomic_DNA"/>
</dbReference>
<evidence type="ECO:0000256" key="3">
    <source>
        <dbReference type="ARBA" id="ARBA00022801"/>
    </source>
</evidence>
<evidence type="ECO:0000256" key="9">
    <source>
        <dbReference type="SAM" id="SignalP"/>
    </source>
</evidence>
<name>A0A1D2N8P4_ORCCI</name>
<dbReference type="CDD" id="cd14752">
    <property type="entry name" value="GH31_N"/>
    <property type="match status" value="1"/>
</dbReference>
<keyword evidence="4" id="KW-0472">Membrane</keyword>
<dbReference type="SUPFAM" id="SSF51445">
    <property type="entry name" value="(Trans)glycosidases"/>
    <property type="match status" value="1"/>
</dbReference>
<dbReference type="InterPro" id="IPR013780">
    <property type="entry name" value="Glyco_hydro_b"/>
</dbReference>
<dbReference type="Pfam" id="PF00088">
    <property type="entry name" value="Trefoil"/>
    <property type="match status" value="1"/>
</dbReference>
<dbReference type="Gene3D" id="3.20.20.80">
    <property type="entry name" value="Glycosidases"/>
    <property type="match status" value="1"/>
</dbReference>
<dbReference type="CDD" id="cd06602">
    <property type="entry name" value="GH31_MGAM_SI_GAA"/>
    <property type="match status" value="1"/>
</dbReference>
<keyword evidence="5 7" id="KW-1015">Disulfide bond</keyword>
<evidence type="ECO:0000256" key="8">
    <source>
        <dbReference type="RuleBase" id="RU361185"/>
    </source>
</evidence>
<reference evidence="11 12" key="1">
    <citation type="journal article" date="2016" name="Genome Biol. Evol.">
        <title>Gene Family Evolution Reflects Adaptation to Soil Environmental Stressors in the Genome of the Collembolan Orchesella cincta.</title>
        <authorList>
            <person name="Faddeeva-Vakhrusheva A."/>
            <person name="Derks M.F."/>
            <person name="Anvar S.Y."/>
            <person name="Agamennone V."/>
            <person name="Suring W."/>
            <person name="Smit S."/>
            <person name="van Straalen N.M."/>
            <person name="Roelofs D."/>
        </authorList>
    </citation>
    <scope>NUCLEOTIDE SEQUENCE [LARGE SCALE GENOMIC DNA]</scope>
    <source>
        <tissue evidence="11">Mixed pool</tissue>
    </source>
</reference>
<dbReference type="InterPro" id="IPR017853">
    <property type="entry name" value="GH"/>
</dbReference>
<dbReference type="InterPro" id="IPR044913">
    <property type="entry name" value="P_trefoil_dom_sf"/>
</dbReference>
<dbReference type="InterPro" id="IPR030459">
    <property type="entry name" value="Glyco_hydro_31_CS"/>
</dbReference>
<evidence type="ECO:0000313" key="11">
    <source>
        <dbReference type="EMBL" id="ODN01640.1"/>
    </source>
</evidence>
<keyword evidence="12" id="KW-1185">Reference proteome</keyword>
<evidence type="ECO:0000256" key="1">
    <source>
        <dbReference type="ARBA" id="ARBA00004370"/>
    </source>
</evidence>
<evidence type="ECO:0000256" key="4">
    <source>
        <dbReference type="ARBA" id="ARBA00023136"/>
    </source>
</evidence>
<feature type="domain" description="P-type" evidence="10">
    <location>
        <begin position="47"/>
        <end position="92"/>
    </location>
</feature>
<dbReference type="Pfam" id="PF21365">
    <property type="entry name" value="Glyco_hydro_31_3rd"/>
    <property type="match status" value="1"/>
</dbReference>
<evidence type="ECO:0000259" key="10">
    <source>
        <dbReference type="PROSITE" id="PS51448"/>
    </source>
</evidence>
<dbReference type="InterPro" id="IPR000519">
    <property type="entry name" value="P_trefoil_dom"/>
</dbReference>
<dbReference type="InterPro" id="IPR000322">
    <property type="entry name" value="Glyco_hydro_31_TIM"/>
</dbReference>
<dbReference type="Proteomes" id="UP000094527">
    <property type="component" value="Unassembled WGS sequence"/>
</dbReference>
<dbReference type="STRING" id="48709.A0A1D2N8P4"/>
<dbReference type="Gene3D" id="4.10.110.10">
    <property type="entry name" value="Spasmolytic Protein, domain 1"/>
    <property type="match status" value="1"/>
</dbReference>
<dbReference type="AlphaFoldDB" id="A0A1D2N8P4"/>
<keyword evidence="9" id="KW-0732">Signal</keyword>